<protein>
    <submittedName>
        <fullName evidence="3">Uncharacterized protein</fullName>
    </submittedName>
</protein>
<keyword evidence="1" id="KW-0175">Coiled coil</keyword>
<dbReference type="Proteomes" id="UP000674318">
    <property type="component" value="Unassembled WGS sequence"/>
</dbReference>
<comment type="caution">
    <text evidence="3">The sequence shown here is derived from an EMBL/GenBank/DDBJ whole genome shotgun (WGS) entry which is preliminary data.</text>
</comment>
<accession>A0A836L0J4</accession>
<feature type="coiled-coil region" evidence="1">
    <location>
        <begin position="1338"/>
        <end position="1365"/>
    </location>
</feature>
<dbReference type="InterPro" id="IPR040262">
    <property type="entry name" value="At4g38062-like"/>
</dbReference>
<feature type="coiled-coil region" evidence="1">
    <location>
        <begin position="456"/>
        <end position="567"/>
    </location>
</feature>
<gene>
    <name evidence="3" type="ORF">JKF63_01621</name>
</gene>
<feature type="coiled-coil region" evidence="1">
    <location>
        <begin position="1171"/>
        <end position="1273"/>
    </location>
</feature>
<dbReference type="EMBL" id="JAFJZO010000034">
    <property type="protein sequence ID" value="KAG5493789.1"/>
    <property type="molecule type" value="Genomic_DNA"/>
</dbReference>
<evidence type="ECO:0000313" key="4">
    <source>
        <dbReference type="Proteomes" id="UP000674318"/>
    </source>
</evidence>
<reference evidence="3 4" key="1">
    <citation type="submission" date="2021-02" db="EMBL/GenBank/DDBJ databases">
        <title>Porcisia hertigi Genome sequencing and assembly.</title>
        <authorList>
            <person name="Almutairi H."/>
            <person name="Gatherer D."/>
        </authorList>
    </citation>
    <scope>NUCLEOTIDE SEQUENCE [LARGE SCALE GENOMIC DNA]</scope>
    <source>
        <strain evidence="3 4">C119</strain>
    </source>
</reference>
<evidence type="ECO:0000256" key="1">
    <source>
        <dbReference type="SAM" id="Coils"/>
    </source>
</evidence>
<sequence length="1381" mass="153321">MAAAAAGVTRPGDTILGNHQELQRAALLDGPALEGCAGAAVDVSRDSTTVIAKMTASASRALSSDLLAELQRDYPTVCEALQIYEKVVRHLKDRYKAKETELLRCISVGEELLGQMEVLKQRCEALAHERDEALAVSASAPVLLPERARATGDASLSPNTWWEEKRSMQRSHEAACERYRAEVKKALRDTAAAQAQRRELGLSLERTATQLSETEQQLRTAHDVIADCEVHHATKQKEEMERQRVVFARQLAEVRQQSDVDRETALAESMVELERLQRALVRAQTELAEQQKASRSSQALREEVMCAAAAEQASLQQQIHILAEANRGLQERLQQREAGIKLHSAADSTAIGQDDSHCSPVLAGDSHRGAAICGSILVDPLADARGGSVDNAVDASGLAAAQRRLREENARLRQKLQEVVRQGQDDVDEEHAARLSLQQQLQTMDAQSHILRTEVVGCLQQELRQAKEQLETCQAHSAAVQRNAAELEMQKAALQEEKVDLLDALRVEKSLTEQLHRELNAARERHDTLNDKLQGFNAVAQEKEQLIVQLQREKGKLANALRTLQLQAVDIEAALTTITAQQSESNAAHEDSMSRVRDRCVFLEHEAEELRAERATFQSRLRDAEEAIDVLKDAHRVSQELVWEAQRGTKAAEHRASVATDQLRLQQQTSAAHLAEVQQHLEHARAQHRDLAQQLERCQRELSQKEETLRKSTETQEALIAEVKSAAQAGRVESRREQWCQQLAQSNLEEQGKLIAMKEAHIGDLHRQMHELRVLLTESESRATQLYAQRQELQASLSDSLVTAASRKGRIQALEEELARTAEERSAAQRERLRSSAGRQVSPSAIPDVRSSGDCDVSATVRLIKAQSHLAESEAALCAAEQSRQRVQRTVLECLTPVDAAAAAAAAAGVTADVDKRWDMLLHLLRQGDQELRSRSSPEEHAHIQGMKVEEVGSGFDDRKSGSTVSRIIDANQRASAVVLGAVYDLVRLLHDADRCHWSCVRKKILAACAVADAVNEEAALVEATPLPTEDQANASWEKRCADFFSALRTWAGALEMTRDHLIDHGAQVAKAVQQASKEVAQEAQVTQLAAAVRAAEEQRDALQTALEEMTAKYAEAVKRADAHENCVESLRHCVMERDTRLREMAHRLDVRQAEAQAERAEWVSKWQEAQRHREAEKEEAEAMCADLRAQVGAAEKAGYHSTQRAVQESADALQQLCAQLQALRETSSATEVQLQQQVTQLSREKEESEQTLRQLKTVVAQLEGRLSSTEETLRLREVELSTATSSIQEFERVQRQRHVDGAVAGAFEQRALSEQVASLQAQLLSSQHNHNMQERLRASEKAEMDALRKVNASLEARLAEVEGDRAPLREQLHSLLSVTE</sequence>
<dbReference type="GeneID" id="94287744"/>
<feature type="coiled-coil region" evidence="1">
    <location>
        <begin position="395"/>
        <end position="422"/>
    </location>
</feature>
<feature type="region of interest" description="Disordered" evidence="2">
    <location>
        <begin position="822"/>
        <end position="852"/>
    </location>
</feature>
<feature type="coiled-coil region" evidence="1">
    <location>
        <begin position="237"/>
        <end position="293"/>
    </location>
</feature>
<evidence type="ECO:0000313" key="3">
    <source>
        <dbReference type="EMBL" id="KAG5493789.1"/>
    </source>
</evidence>
<proteinExistence type="predicted"/>
<feature type="compositionally biased region" description="Basic and acidic residues" evidence="2">
    <location>
        <begin position="822"/>
        <end position="834"/>
    </location>
</feature>
<dbReference type="PANTHER" id="PTHR45287:SF4">
    <property type="entry name" value="OS03G0691500 PROTEIN"/>
    <property type="match status" value="1"/>
</dbReference>
<evidence type="ECO:0000256" key="2">
    <source>
        <dbReference type="SAM" id="MobiDB-lite"/>
    </source>
</evidence>
<feature type="coiled-coil region" evidence="1">
    <location>
        <begin position="593"/>
        <end position="634"/>
    </location>
</feature>
<feature type="coiled-coil region" evidence="1">
    <location>
        <begin position="674"/>
        <end position="715"/>
    </location>
</feature>
<dbReference type="RefSeq" id="XP_067753824.1">
    <property type="nucleotide sequence ID" value="XM_067897667.1"/>
</dbReference>
<feature type="coiled-coil region" evidence="1">
    <location>
        <begin position="1086"/>
        <end position="1120"/>
    </location>
</feature>
<name>A0A836L0J4_9TRYP</name>
<dbReference type="OrthoDB" id="273731at2759"/>
<dbReference type="PANTHER" id="PTHR45287">
    <property type="entry name" value="OS03G0691500 PROTEIN"/>
    <property type="match status" value="1"/>
</dbReference>
<dbReference type="KEGG" id="phet:94287744"/>
<keyword evidence="4" id="KW-1185">Reference proteome</keyword>
<feature type="coiled-coil region" evidence="1">
    <location>
        <begin position="81"/>
        <end position="136"/>
    </location>
</feature>
<organism evidence="3 4">
    <name type="scientific">Porcisia hertigi</name>
    <dbReference type="NCBI Taxonomy" id="2761500"/>
    <lineage>
        <taxon>Eukaryota</taxon>
        <taxon>Discoba</taxon>
        <taxon>Euglenozoa</taxon>
        <taxon>Kinetoplastea</taxon>
        <taxon>Metakinetoplastina</taxon>
        <taxon>Trypanosomatida</taxon>
        <taxon>Trypanosomatidae</taxon>
        <taxon>Leishmaniinae</taxon>
        <taxon>Porcisia</taxon>
    </lineage>
</organism>